<dbReference type="PANTHER" id="PTHR43200:SF6">
    <property type="entry name" value="3'(2'),5'-BISPHOSPHATE NUCLEOTIDASE"/>
    <property type="match status" value="1"/>
</dbReference>
<dbReference type="Proteomes" id="UP000559860">
    <property type="component" value="Unassembled WGS sequence"/>
</dbReference>
<name>A0A7W4ISZ7_9PROT</name>
<feature type="binding site" evidence="6">
    <location>
        <position position="223"/>
    </location>
    <ligand>
        <name>Mg(2+)</name>
        <dbReference type="ChEBI" id="CHEBI:18420"/>
        <label>1</label>
        <note>catalytic</note>
    </ligand>
</feature>
<dbReference type="AlphaFoldDB" id="A0A7W4ISZ7"/>
<gene>
    <name evidence="7" type="ORF">HLH36_08980</name>
</gene>
<feature type="binding site" evidence="6">
    <location>
        <position position="80"/>
    </location>
    <ligand>
        <name>Mg(2+)</name>
        <dbReference type="ChEBI" id="CHEBI:18420"/>
        <label>1</label>
        <note>catalytic</note>
    </ligand>
</feature>
<dbReference type="InterPro" id="IPR000760">
    <property type="entry name" value="Inositol_monophosphatase-like"/>
</dbReference>
<evidence type="ECO:0000256" key="2">
    <source>
        <dbReference type="ARBA" id="ARBA00009759"/>
    </source>
</evidence>
<evidence type="ECO:0000256" key="3">
    <source>
        <dbReference type="ARBA" id="ARBA00022723"/>
    </source>
</evidence>
<dbReference type="RefSeq" id="WP_182986066.1">
    <property type="nucleotide sequence ID" value="NZ_JABEQD010000005.1"/>
</dbReference>
<reference evidence="7 8" key="1">
    <citation type="submission" date="2020-04" db="EMBL/GenBank/DDBJ databases">
        <title>Description of novel Gluconacetobacter.</title>
        <authorList>
            <person name="Sombolestani A."/>
        </authorList>
    </citation>
    <scope>NUCLEOTIDE SEQUENCE [LARGE SCALE GENOMIC DNA]</scope>
    <source>
        <strain evidence="7 8">LMG 27801</strain>
    </source>
</reference>
<comment type="cofactor">
    <cofactor evidence="1 6">
        <name>Mg(2+)</name>
        <dbReference type="ChEBI" id="CHEBI:18420"/>
    </cofactor>
</comment>
<dbReference type="PRINTS" id="PR00377">
    <property type="entry name" value="IMPHPHTASES"/>
</dbReference>
<dbReference type="PROSITE" id="PS00629">
    <property type="entry name" value="IMP_1"/>
    <property type="match status" value="1"/>
</dbReference>
<comment type="similarity">
    <text evidence="2">Belongs to the inositol monophosphatase superfamily.</text>
</comment>
<evidence type="ECO:0000256" key="1">
    <source>
        <dbReference type="ARBA" id="ARBA00001946"/>
    </source>
</evidence>
<evidence type="ECO:0000256" key="6">
    <source>
        <dbReference type="PIRSR" id="PIRSR600760-2"/>
    </source>
</evidence>
<evidence type="ECO:0000256" key="4">
    <source>
        <dbReference type="ARBA" id="ARBA00022801"/>
    </source>
</evidence>
<dbReference type="SUPFAM" id="SSF56655">
    <property type="entry name" value="Carbohydrate phosphatase"/>
    <property type="match status" value="1"/>
</dbReference>
<keyword evidence="8" id="KW-1185">Reference proteome</keyword>
<comment type="caution">
    <text evidence="7">The sequence shown here is derived from an EMBL/GenBank/DDBJ whole genome shotgun (WGS) entry which is preliminary data.</text>
</comment>
<dbReference type="InterPro" id="IPR051090">
    <property type="entry name" value="Inositol_monoP_superfamily"/>
</dbReference>
<dbReference type="GO" id="GO:0000105">
    <property type="term" value="P:L-histidine biosynthetic process"/>
    <property type="evidence" value="ECO:0007669"/>
    <property type="project" value="TreeGrafter"/>
</dbReference>
<dbReference type="Pfam" id="PF00459">
    <property type="entry name" value="Inositol_P"/>
    <property type="match status" value="1"/>
</dbReference>
<dbReference type="GO" id="GO:0046872">
    <property type="term" value="F:metal ion binding"/>
    <property type="evidence" value="ECO:0007669"/>
    <property type="project" value="UniProtKB-KW"/>
</dbReference>
<feature type="binding site" evidence="6">
    <location>
        <position position="99"/>
    </location>
    <ligand>
        <name>Mg(2+)</name>
        <dbReference type="ChEBI" id="CHEBI:18420"/>
        <label>1</label>
        <note>catalytic</note>
    </ligand>
</feature>
<evidence type="ECO:0000256" key="5">
    <source>
        <dbReference type="ARBA" id="ARBA00022842"/>
    </source>
</evidence>
<dbReference type="PANTHER" id="PTHR43200">
    <property type="entry name" value="PHOSPHATASE"/>
    <property type="match status" value="1"/>
</dbReference>
<keyword evidence="3 6" id="KW-0479">Metal-binding</keyword>
<sequence>MTLSNTPQASIPLPDADRLLEAAIAAADAAGCVIRPFFRSGVVVDDKSDQSPVTVADRTAERTIRAILAERLPEHAVLGEEFGLERAGSRWCWVIDPIDGTRAFVTGRPTFGTLIALLDDGVPVLGIIDQPITGERWIGMRGRPTRYESRLPGAIGTRRCTDLKLAELSCTSPEMIEGAPTPHWDALRRAARRVTWGGDCYAYGLLALGQVDVIAECTMKVWDWAALVPIIEGAGGRVTDWHGRPLRAEGDGTVLAVGDQAILADAVSLLNTGLPAH</sequence>
<dbReference type="GO" id="GO:0016791">
    <property type="term" value="F:phosphatase activity"/>
    <property type="evidence" value="ECO:0007669"/>
    <property type="project" value="UniProtKB-ARBA"/>
</dbReference>
<dbReference type="Gene3D" id="3.40.190.80">
    <property type="match status" value="1"/>
</dbReference>
<dbReference type="InterPro" id="IPR020583">
    <property type="entry name" value="Inositol_monoP_metal-BS"/>
</dbReference>
<feature type="binding site" evidence="6">
    <location>
        <position position="96"/>
    </location>
    <ligand>
        <name>Mg(2+)</name>
        <dbReference type="ChEBI" id="CHEBI:18420"/>
        <label>1</label>
        <note>catalytic</note>
    </ligand>
</feature>
<proteinExistence type="inferred from homology"/>
<evidence type="ECO:0000313" key="8">
    <source>
        <dbReference type="Proteomes" id="UP000559860"/>
    </source>
</evidence>
<keyword evidence="4" id="KW-0378">Hydrolase</keyword>
<dbReference type="EMBL" id="JABEQD010000005">
    <property type="protein sequence ID" value="MBB2168481.1"/>
    <property type="molecule type" value="Genomic_DNA"/>
</dbReference>
<evidence type="ECO:0000313" key="7">
    <source>
        <dbReference type="EMBL" id="MBB2168481.1"/>
    </source>
</evidence>
<organism evidence="7 8">
    <name type="scientific">Gluconacetobacter aggeris</name>
    <dbReference type="NCBI Taxonomy" id="1286186"/>
    <lineage>
        <taxon>Bacteria</taxon>
        <taxon>Pseudomonadati</taxon>
        <taxon>Pseudomonadota</taxon>
        <taxon>Alphaproteobacteria</taxon>
        <taxon>Acetobacterales</taxon>
        <taxon>Acetobacteraceae</taxon>
        <taxon>Gluconacetobacter</taxon>
    </lineage>
</organism>
<dbReference type="Gene3D" id="3.30.540.10">
    <property type="entry name" value="Fructose-1,6-Bisphosphatase, subunit A, domain 1"/>
    <property type="match status" value="1"/>
</dbReference>
<keyword evidence="5 6" id="KW-0460">Magnesium</keyword>
<feature type="binding site" evidence="6">
    <location>
        <position position="98"/>
    </location>
    <ligand>
        <name>Mg(2+)</name>
        <dbReference type="ChEBI" id="CHEBI:18420"/>
        <label>1</label>
        <note>catalytic</note>
    </ligand>
</feature>
<dbReference type="CDD" id="cd01641">
    <property type="entry name" value="Bacterial_IMPase_like_1"/>
    <property type="match status" value="1"/>
</dbReference>
<protein>
    <submittedName>
        <fullName evidence="7">Inositol monophosphatase family protein</fullName>
    </submittedName>
</protein>
<accession>A0A7W4ISZ7</accession>
<dbReference type="FunFam" id="3.30.540.10:FF:000030">
    <property type="entry name" value="Inositol monophosphatase"/>
    <property type="match status" value="1"/>
</dbReference>